<dbReference type="InterPro" id="IPR020084">
    <property type="entry name" value="NUDIX_hydrolase_CS"/>
</dbReference>
<dbReference type="OrthoDB" id="9791656at2"/>
<keyword evidence="7" id="KW-0460">Magnesium</keyword>
<dbReference type="AlphaFoldDB" id="A0A4Y9ES54"/>
<dbReference type="SUPFAM" id="SSF55811">
    <property type="entry name" value="Nudix"/>
    <property type="match status" value="1"/>
</dbReference>
<evidence type="ECO:0000313" key="12">
    <source>
        <dbReference type="Proteomes" id="UP000297737"/>
    </source>
</evidence>
<dbReference type="Pfam" id="PF09297">
    <property type="entry name" value="Zn_ribbon_NUD"/>
    <property type="match status" value="1"/>
</dbReference>
<sequence length="303" mass="32965">MTDLFEHVRTPKVGFTGSTLDRADALRRDPAALIALRSDPRARWLVFDDLKPVMATTEASEMGGALDLLWCHRSDVPHDALTVFLGLDGDAPRFACVAPATDLPGRATDARAVGAQLDDGRAAIVAQARSLLDWHLRHKFCAKCGAQTEMQKAGYVRFCAACSTEHFPRTDPVVIMLAIHGDQALVGRGPQFPRGFFSALAGFVEHGESLEEAVARELNEEVGINIGRVRYIASQPWPFPSSMMIGAFAEATSTELTLDRAEIAEARWVSRDEVRAAMAGNGDWHAPPPLAIAHTLLAEWIAD</sequence>
<dbReference type="NCBIfam" id="NF001299">
    <property type="entry name" value="PRK00241.1"/>
    <property type="match status" value="1"/>
</dbReference>
<evidence type="ECO:0000256" key="6">
    <source>
        <dbReference type="ARBA" id="ARBA00022801"/>
    </source>
</evidence>
<keyword evidence="6 11" id="KW-0378">Hydrolase</keyword>
<comment type="similarity">
    <text evidence="3">Belongs to the Nudix hydrolase family. NudC subfamily.</text>
</comment>
<feature type="domain" description="Nudix hydrolase" evidence="10">
    <location>
        <begin position="168"/>
        <end position="292"/>
    </location>
</feature>
<dbReference type="GO" id="GO:0005829">
    <property type="term" value="C:cytosol"/>
    <property type="evidence" value="ECO:0007669"/>
    <property type="project" value="TreeGrafter"/>
</dbReference>
<dbReference type="PANTHER" id="PTHR42904">
    <property type="entry name" value="NUDIX HYDROLASE, NUDC SUBFAMILY"/>
    <property type="match status" value="1"/>
</dbReference>
<evidence type="ECO:0000256" key="9">
    <source>
        <dbReference type="ARBA" id="ARBA00023679"/>
    </source>
</evidence>
<dbReference type="Gene3D" id="3.90.79.20">
    <property type="match status" value="1"/>
</dbReference>
<dbReference type="Pfam" id="PF09296">
    <property type="entry name" value="NUDIX-like"/>
    <property type="match status" value="1"/>
</dbReference>
<dbReference type="GO" id="GO:0019677">
    <property type="term" value="P:NAD+ catabolic process"/>
    <property type="evidence" value="ECO:0007669"/>
    <property type="project" value="TreeGrafter"/>
</dbReference>
<accession>A0A4Y9ES54</accession>
<evidence type="ECO:0000256" key="3">
    <source>
        <dbReference type="ARBA" id="ARBA00009595"/>
    </source>
</evidence>
<dbReference type="GO" id="GO:0110153">
    <property type="term" value="F:RNA NAD-cap (NMN-forming) hydrolase activity"/>
    <property type="evidence" value="ECO:0007669"/>
    <property type="project" value="RHEA"/>
</dbReference>
<dbReference type="PROSITE" id="PS51462">
    <property type="entry name" value="NUDIX"/>
    <property type="match status" value="1"/>
</dbReference>
<evidence type="ECO:0000256" key="1">
    <source>
        <dbReference type="ARBA" id="ARBA00001946"/>
    </source>
</evidence>
<evidence type="ECO:0000256" key="8">
    <source>
        <dbReference type="ARBA" id="ARBA00023027"/>
    </source>
</evidence>
<dbReference type="GO" id="GO:0006742">
    <property type="term" value="P:NADP+ catabolic process"/>
    <property type="evidence" value="ECO:0007669"/>
    <property type="project" value="TreeGrafter"/>
</dbReference>
<dbReference type="CDD" id="cd03429">
    <property type="entry name" value="NUDIX_NADH_pyrophosphatase_Nudt13"/>
    <property type="match status" value="1"/>
</dbReference>
<dbReference type="Gene3D" id="3.90.79.10">
    <property type="entry name" value="Nucleoside Triphosphate Pyrophosphohydrolase"/>
    <property type="match status" value="1"/>
</dbReference>
<keyword evidence="8" id="KW-0520">NAD</keyword>
<dbReference type="PANTHER" id="PTHR42904:SF6">
    <property type="entry name" value="NAD-CAPPED RNA HYDROLASE NUDT12"/>
    <property type="match status" value="1"/>
</dbReference>
<evidence type="ECO:0000256" key="7">
    <source>
        <dbReference type="ARBA" id="ARBA00022842"/>
    </source>
</evidence>
<organism evidence="11 12">
    <name type="scientific">Glacieibacterium arshaanense</name>
    <dbReference type="NCBI Taxonomy" id="2511025"/>
    <lineage>
        <taxon>Bacteria</taxon>
        <taxon>Pseudomonadati</taxon>
        <taxon>Pseudomonadota</taxon>
        <taxon>Alphaproteobacteria</taxon>
        <taxon>Sphingomonadales</taxon>
        <taxon>Sphingosinicellaceae</taxon>
        <taxon>Glacieibacterium</taxon>
    </lineage>
</organism>
<dbReference type="InterPro" id="IPR000086">
    <property type="entry name" value="NUDIX_hydrolase_dom"/>
</dbReference>
<evidence type="ECO:0000256" key="4">
    <source>
        <dbReference type="ARBA" id="ARBA00012381"/>
    </source>
</evidence>
<reference evidence="11 12" key="1">
    <citation type="submission" date="2019-02" db="EMBL/GenBank/DDBJ databases">
        <title>Polymorphobacter sp. isolated from the lake at the Tibet of China.</title>
        <authorList>
            <person name="Li A."/>
        </authorList>
    </citation>
    <scope>NUCLEOTIDE SEQUENCE [LARGE SCALE GENOMIC DNA]</scope>
    <source>
        <strain evidence="11 12">DJ1R-1</strain>
    </source>
</reference>
<dbReference type="Pfam" id="PF00293">
    <property type="entry name" value="NUDIX"/>
    <property type="match status" value="1"/>
</dbReference>
<keyword evidence="5" id="KW-0479">Metal-binding</keyword>
<evidence type="ECO:0000313" key="11">
    <source>
        <dbReference type="EMBL" id="TFU06456.1"/>
    </source>
</evidence>
<keyword evidence="12" id="KW-1185">Reference proteome</keyword>
<dbReference type="PROSITE" id="PS00893">
    <property type="entry name" value="NUDIX_BOX"/>
    <property type="match status" value="1"/>
</dbReference>
<name>A0A4Y9ES54_9SPHN</name>
<evidence type="ECO:0000256" key="5">
    <source>
        <dbReference type="ARBA" id="ARBA00022723"/>
    </source>
</evidence>
<dbReference type="Proteomes" id="UP000297737">
    <property type="component" value="Unassembled WGS sequence"/>
</dbReference>
<dbReference type="InterPro" id="IPR015375">
    <property type="entry name" value="NADH_PPase-like_N"/>
</dbReference>
<dbReference type="EMBL" id="SIHO01000001">
    <property type="protein sequence ID" value="TFU06456.1"/>
    <property type="molecule type" value="Genomic_DNA"/>
</dbReference>
<evidence type="ECO:0000259" key="10">
    <source>
        <dbReference type="PROSITE" id="PS51462"/>
    </source>
</evidence>
<evidence type="ECO:0000256" key="2">
    <source>
        <dbReference type="ARBA" id="ARBA00001947"/>
    </source>
</evidence>
<dbReference type="InterPro" id="IPR049734">
    <property type="entry name" value="NudC-like_C"/>
</dbReference>
<dbReference type="RefSeq" id="WP_135245180.1">
    <property type="nucleotide sequence ID" value="NZ_SIHO01000001.1"/>
</dbReference>
<dbReference type="InterPro" id="IPR050241">
    <property type="entry name" value="NAD-cap_RNA_hydrolase_NudC"/>
</dbReference>
<dbReference type="GO" id="GO:0035529">
    <property type="term" value="F:NADH pyrophosphatase activity"/>
    <property type="evidence" value="ECO:0007669"/>
    <property type="project" value="TreeGrafter"/>
</dbReference>
<dbReference type="GO" id="GO:0046872">
    <property type="term" value="F:metal ion binding"/>
    <property type="evidence" value="ECO:0007669"/>
    <property type="project" value="UniProtKB-KW"/>
</dbReference>
<dbReference type="EC" id="3.6.1.22" evidence="4"/>
<dbReference type="InterPro" id="IPR015797">
    <property type="entry name" value="NUDIX_hydrolase-like_dom_sf"/>
</dbReference>
<comment type="caution">
    <text evidence="11">The sequence shown here is derived from an EMBL/GenBank/DDBJ whole genome shotgun (WGS) entry which is preliminary data.</text>
</comment>
<proteinExistence type="inferred from homology"/>
<comment type="catalytic activity">
    <reaction evidence="9">
        <text>a 5'-end NAD(+)-phospho-ribonucleoside in mRNA + H2O = a 5'-end phospho-adenosine-phospho-ribonucleoside in mRNA + beta-nicotinamide D-ribonucleotide + 2 H(+)</text>
        <dbReference type="Rhea" id="RHEA:60876"/>
        <dbReference type="Rhea" id="RHEA-COMP:15698"/>
        <dbReference type="Rhea" id="RHEA-COMP:15719"/>
        <dbReference type="ChEBI" id="CHEBI:14649"/>
        <dbReference type="ChEBI" id="CHEBI:15377"/>
        <dbReference type="ChEBI" id="CHEBI:15378"/>
        <dbReference type="ChEBI" id="CHEBI:144029"/>
        <dbReference type="ChEBI" id="CHEBI:144051"/>
    </reaction>
    <physiologicalReaction direction="left-to-right" evidence="9">
        <dbReference type="Rhea" id="RHEA:60877"/>
    </physiologicalReaction>
</comment>
<protein>
    <recommendedName>
        <fullName evidence="4">NAD(+) diphosphatase</fullName>
        <ecNumber evidence="4">3.6.1.22</ecNumber>
    </recommendedName>
</protein>
<comment type="cofactor">
    <cofactor evidence="2">
        <name>Zn(2+)</name>
        <dbReference type="ChEBI" id="CHEBI:29105"/>
    </cofactor>
</comment>
<dbReference type="InterPro" id="IPR015376">
    <property type="entry name" value="Znr_NADH_PPase"/>
</dbReference>
<gene>
    <name evidence="11" type="ORF">EUV02_05590</name>
</gene>
<comment type="cofactor">
    <cofactor evidence="1">
        <name>Mg(2+)</name>
        <dbReference type="ChEBI" id="CHEBI:18420"/>
    </cofactor>
</comment>